<name>A0AAE4I484_9ENTE</name>
<feature type="transmembrane region" description="Helical" evidence="4">
    <location>
        <begin position="7"/>
        <end position="26"/>
    </location>
</feature>
<dbReference type="Proteomes" id="UP001180842">
    <property type="component" value="Unassembled WGS sequence"/>
</dbReference>
<dbReference type="EMBL" id="JARQAI010000013">
    <property type="protein sequence ID" value="MDT2737381.1"/>
    <property type="molecule type" value="Genomic_DNA"/>
</dbReference>
<evidence type="ECO:0000256" key="4">
    <source>
        <dbReference type="SAM" id="Phobius"/>
    </source>
</evidence>
<dbReference type="RefSeq" id="WP_115873442.1">
    <property type="nucleotide sequence ID" value="NZ_JARQAI010000013.1"/>
</dbReference>
<keyword evidence="3" id="KW-0732">Signal</keyword>
<accession>A0AAE4I484</accession>
<protein>
    <submittedName>
        <fullName evidence="6">Sugar ABC transporter substrate-binding protein</fullName>
    </submittedName>
</protein>
<gene>
    <name evidence="6" type="ORF">P7H00_09600</name>
</gene>
<comment type="similarity">
    <text evidence="2">Belongs to the bacterial solute-binding protein 2 family.</text>
</comment>
<keyword evidence="4" id="KW-0472">Membrane</keyword>
<dbReference type="Pfam" id="PF13407">
    <property type="entry name" value="Peripla_BP_4"/>
    <property type="match status" value="1"/>
</dbReference>
<proteinExistence type="inferred from homology"/>
<reference evidence="6" key="1">
    <citation type="submission" date="2023-03" db="EMBL/GenBank/DDBJ databases">
        <authorList>
            <person name="Shen W."/>
            <person name="Cai J."/>
        </authorList>
    </citation>
    <scope>NUCLEOTIDE SEQUENCE</scope>
    <source>
        <strain evidence="6">P69-2</strain>
    </source>
</reference>
<organism evidence="6 7">
    <name type="scientific">Enterococcus pseudoavium</name>
    <dbReference type="NCBI Taxonomy" id="44007"/>
    <lineage>
        <taxon>Bacteria</taxon>
        <taxon>Bacillati</taxon>
        <taxon>Bacillota</taxon>
        <taxon>Bacilli</taxon>
        <taxon>Lactobacillales</taxon>
        <taxon>Enterococcaceae</taxon>
        <taxon>Enterococcus</taxon>
    </lineage>
</organism>
<dbReference type="PANTHER" id="PTHR46847">
    <property type="entry name" value="D-ALLOSE-BINDING PERIPLASMIC PROTEIN-RELATED"/>
    <property type="match status" value="1"/>
</dbReference>
<evidence type="ECO:0000313" key="7">
    <source>
        <dbReference type="Proteomes" id="UP001180842"/>
    </source>
</evidence>
<comment type="subcellular location">
    <subcellularLocation>
        <location evidence="1">Cell envelope</location>
    </subcellularLocation>
</comment>
<dbReference type="AlphaFoldDB" id="A0AAE4I484"/>
<evidence type="ECO:0000256" key="1">
    <source>
        <dbReference type="ARBA" id="ARBA00004196"/>
    </source>
</evidence>
<sequence length="315" mass="34674">MKRHWSIKVGAAILIFISVIGIYSLGYKNPSRQNRVFGVSFMTMNNPFYEVINNELWKVIENSGDALITLDPVLDIKKQNEQIQYFIDKKVDGIFINPIDSEAVKPALEKAKKAGIPIIAVDAPVKNSELVNVTVVSDNYDAGVQCAKDMMARFEQAKIILLKHTATKSAKDRIDGFLATIKGHEQYQVVNQGECQGQLEKAMPLMEEMLKKTPDVDVVMALNDPSALGAIAALEEVDRPEVKVYGVDGTPELKSLITSSSNVVGTVAQSPISMGRIAADEMYQLLKGNGRSEVVVKVKLITSKNVEDYDGNGWQ</sequence>
<dbReference type="InterPro" id="IPR025997">
    <property type="entry name" value="SBP_2_dom"/>
</dbReference>
<evidence type="ECO:0000256" key="3">
    <source>
        <dbReference type="ARBA" id="ARBA00022729"/>
    </source>
</evidence>
<comment type="caution">
    <text evidence="6">The sequence shown here is derived from an EMBL/GenBank/DDBJ whole genome shotgun (WGS) entry which is preliminary data.</text>
</comment>
<evidence type="ECO:0000313" key="6">
    <source>
        <dbReference type="EMBL" id="MDT2737381.1"/>
    </source>
</evidence>
<dbReference type="GO" id="GO:0030246">
    <property type="term" value="F:carbohydrate binding"/>
    <property type="evidence" value="ECO:0007669"/>
    <property type="project" value="UniProtKB-ARBA"/>
</dbReference>
<keyword evidence="4" id="KW-0812">Transmembrane</keyword>
<dbReference type="SUPFAM" id="SSF53822">
    <property type="entry name" value="Periplasmic binding protein-like I"/>
    <property type="match status" value="1"/>
</dbReference>
<evidence type="ECO:0000256" key="2">
    <source>
        <dbReference type="ARBA" id="ARBA00007639"/>
    </source>
</evidence>
<dbReference type="InterPro" id="IPR028082">
    <property type="entry name" value="Peripla_BP_I"/>
</dbReference>
<dbReference type="CDD" id="cd19971">
    <property type="entry name" value="PBP1_ABC_sugar_binding-like"/>
    <property type="match status" value="1"/>
</dbReference>
<keyword evidence="4" id="KW-1133">Transmembrane helix</keyword>
<dbReference type="Gene3D" id="3.40.50.2300">
    <property type="match status" value="2"/>
</dbReference>
<dbReference type="GO" id="GO:0030313">
    <property type="term" value="C:cell envelope"/>
    <property type="evidence" value="ECO:0007669"/>
    <property type="project" value="UniProtKB-SubCell"/>
</dbReference>
<evidence type="ECO:0000259" key="5">
    <source>
        <dbReference type="Pfam" id="PF13407"/>
    </source>
</evidence>
<feature type="domain" description="Periplasmic binding protein" evidence="5">
    <location>
        <begin position="37"/>
        <end position="289"/>
    </location>
</feature>
<dbReference type="PANTHER" id="PTHR46847:SF1">
    <property type="entry name" value="D-ALLOSE-BINDING PERIPLASMIC PROTEIN-RELATED"/>
    <property type="match status" value="1"/>
</dbReference>